<gene>
    <name evidence="2" type="ORF">POM88_021461</name>
</gene>
<keyword evidence="3" id="KW-1185">Reference proteome</keyword>
<evidence type="ECO:0000259" key="1">
    <source>
        <dbReference type="Pfam" id="PF07059"/>
    </source>
</evidence>
<reference evidence="2" key="1">
    <citation type="submission" date="2023-02" db="EMBL/GenBank/DDBJ databases">
        <title>Genome of toxic invasive species Heracleum sosnowskyi carries increased number of genes despite the absence of recent whole-genome duplications.</title>
        <authorList>
            <person name="Schelkunov M."/>
            <person name="Shtratnikova V."/>
            <person name="Makarenko M."/>
            <person name="Klepikova A."/>
            <person name="Omelchenko D."/>
            <person name="Novikova G."/>
            <person name="Obukhova E."/>
            <person name="Bogdanov V."/>
            <person name="Penin A."/>
            <person name="Logacheva M."/>
        </authorList>
    </citation>
    <scope>NUCLEOTIDE SEQUENCE</scope>
    <source>
        <strain evidence="2">Hsosn_3</strain>
        <tissue evidence="2">Leaf</tissue>
    </source>
</reference>
<dbReference type="Proteomes" id="UP001237642">
    <property type="component" value="Unassembled WGS sequence"/>
</dbReference>
<dbReference type="Pfam" id="PF07059">
    <property type="entry name" value="EDR2_C"/>
    <property type="match status" value="1"/>
</dbReference>
<reference evidence="2" key="2">
    <citation type="submission" date="2023-05" db="EMBL/GenBank/DDBJ databases">
        <authorList>
            <person name="Schelkunov M.I."/>
        </authorList>
    </citation>
    <scope>NUCLEOTIDE SEQUENCE</scope>
    <source>
        <strain evidence="2">Hsosn_3</strain>
        <tissue evidence="2">Leaf</tissue>
    </source>
</reference>
<proteinExistence type="predicted"/>
<dbReference type="InterPro" id="IPR009769">
    <property type="entry name" value="EDR2_C"/>
</dbReference>
<organism evidence="2 3">
    <name type="scientific">Heracleum sosnowskyi</name>
    <dbReference type="NCBI Taxonomy" id="360622"/>
    <lineage>
        <taxon>Eukaryota</taxon>
        <taxon>Viridiplantae</taxon>
        <taxon>Streptophyta</taxon>
        <taxon>Embryophyta</taxon>
        <taxon>Tracheophyta</taxon>
        <taxon>Spermatophyta</taxon>
        <taxon>Magnoliopsida</taxon>
        <taxon>eudicotyledons</taxon>
        <taxon>Gunneridae</taxon>
        <taxon>Pentapetalae</taxon>
        <taxon>asterids</taxon>
        <taxon>campanulids</taxon>
        <taxon>Apiales</taxon>
        <taxon>Apiaceae</taxon>
        <taxon>Apioideae</taxon>
        <taxon>apioid superclade</taxon>
        <taxon>Tordylieae</taxon>
        <taxon>Tordyliinae</taxon>
        <taxon>Heracleum</taxon>
    </lineage>
</organism>
<dbReference type="AlphaFoldDB" id="A0AAD8IEX0"/>
<dbReference type="EMBL" id="JAUIZM010000005">
    <property type="protein sequence ID" value="KAK1383726.1"/>
    <property type="molecule type" value="Genomic_DNA"/>
</dbReference>
<accession>A0AAD8IEX0</accession>
<dbReference type="PANTHER" id="PTHR31558:SF19">
    <property type="entry name" value="PROTEIN ENHANCED DISEASE RESISTANCE 2 C-TERMINAL DOMAIN-CONTAINING PROTEIN"/>
    <property type="match status" value="1"/>
</dbReference>
<protein>
    <submittedName>
        <fullName evidence="2">Protein ENHANCED DISEASE RESISTANCE like</fullName>
    </submittedName>
</protein>
<dbReference type="PANTHER" id="PTHR31558">
    <property type="entry name" value="CW14 PROTEIN"/>
    <property type="match status" value="1"/>
</dbReference>
<evidence type="ECO:0000313" key="2">
    <source>
        <dbReference type="EMBL" id="KAK1383726.1"/>
    </source>
</evidence>
<feature type="domain" description="Protein ENHANCED DISEASE RESISTANCE 2 C-terminal" evidence="1">
    <location>
        <begin position="261"/>
        <end position="502"/>
    </location>
</feature>
<evidence type="ECO:0000313" key="3">
    <source>
        <dbReference type="Proteomes" id="UP001237642"/>
    </source>
</evidence>
<comment type="caution">
    <text evidence="2">The sequence shown here is derived from an EMBL/GenBank/DDBJ whole genome shotgun (WGS) entry which is preliminary data.</text>
</comment>
<name>A0AAD8IEX0_9APIA</name>
<sequence length="511" mass="57088">MGSSGSKPRGCGGVMGIFGRKQRRSIKNKKKKIGVSSFNGTAKLTQVDSSVSISNPTYQDAWFDPVMAVESDGDDDFYSTKDDVSQDGSLSTTVTPRCSDSIHYNGTFPSFATSDPVPQPSTVSKEYVECRRDTASNVALTGSQLKPSLLQTDRKISFVVDDIPTHCVDENASGDLGMLHNCGLLPNNCLPCLAGTSSSTDEKRKSLSSSPKKKAPLRLSFKWRDGQAHPTLLSPKALLRRPIAGSQVPYCPIDKKLSDSWSPLEPNTFKVRGPNYFRDKKKEAAPNYAAFSPFGVDVFVSPRKIDHIARFVELPVIESCGKIPSVLVVNLQIPLYPVTIFENEYDGDGMSYVLYFKLSEGYSKELPQLFQENIMKLIDDEVEKVKGFAIDTIAPFRERLKILGRLANLEDITLSAAERKLMNAYNEKPVLSRPQHKFYLGENYLEIDLDMHRFSYISRKGFEAFQDRLKLCILDFGLTIQGNKAEELPECILCCVRLKEIDYTNYHQLGF</sequence>